<dbReference type="AlphaFoldDB" id="A0A820PLS5"/>
<dbReference type="InterPro" id="IPR052752">
    <property type="entry name" value="NACHT-WD_repeat"/>
</dbReference>
<name>A0A820PLS5_9BILA</name>
<dbReference type="PANTHER" id="PTHR19871:SF14">
    <property type="entry name" value="DUF4062 DOMAIN-CONTAINING PROTEIN"/>
    <property type="match status" value="1"/>
</dbReference>
<proteinExistence type="predicted"/>
<feature type="non-terminal residue" evidence="1">
    <location>
        <position position="177"/>
    </location>
</feature>
<organism evidence="1 2">
    <name type="scientific">Adineta steineri</name>
    <dbReference type="NCBI Taxonomy" id="433720"/>
    <lineage>
        <taxon>Eukaryota</taxon>
        <taxon>Metazoa</taxon>
        <taxon>Spiralia</taxon>
        <taxon>Gnathifera</taxon>
        <taxon>Rotifera</taxon>
        <taxon>Eurotatoria</taxon>
        <taxon>Bdelloidea</taxon>
        <taxon>Adinetida</taxon>
        <taxon>Adinetidae</taxon>
        <taxon>Adineta</taxon>
    </lineage>
</organism>
<dbReference type="PANTHER" id="PTHR19871">
    <property type="entry name" value="BETA TRANSDUCIN-RELATED PROTEIN"/>
    <property type="match status" value="1"/>
</dbReference>
<reference evidence="1" key="1">
    <citation type="submission" date="2021-02" db="EMBL/GenBank/DDBJ databases">
        <authorList>
            <person name="Nowell W R."/>
        </authorList>
    </citation>
    <scope>NUCLEOTIDE SEQUENCE</scope>
</reference>
<evidence type="ECO:0008006" key="3">
    <source>
        <dbReference type="Google" id="ProtNLM"/>
    </source>
</evidence>
<evidence type="ECO:0000313" key="2">
    <source>
        <dbReference type="Proteomes" id="UP000663881"/>
    </source>
</evidence>
<protein>
    <recommendedName>
        <fullName evidence="3">NACHT domain-containing protein</fullName>
    </recommendedName>
</protein>
<evidence type="ECO:0000313" key="1">
    <source>
        <dbReference type="EMBL" id="CAF4406809.1"/>
    </source>
</evidence>
<comment type="caution">
    <text evidence="1">The sequence shown here is derived from an EMBL/GenBank/DDBJ whole genome shotgun (WGS) entry which is preliminary data.</text>
</comment>
<feature type="non-terminal residue" evidence="1">
    <location>
        <position position="1"/>
    </location>
</feature>
<accession>A0A820PLS5</accession>
<dbReference type="Proteomes" id="UP000663881">
    <property type="component" value="Unassembled WGS sequence"/>
</dbReference>
<dbReference type="EMBL" id="CAJOAY010028571">
    <property type="protein sequence ID" value="CAF4406809.1"/>
    <property type="molecule type" value="Genomic_DNA"/>
</dbReference>
<gene>
    <name evidence="1" type="ORF">OKA104_LOCUS51709</name>
</gene>
<sequence length="177" mass="20769">WYSQANSVSVIIRFLGATPSSSDIRRPLISIIEQICILYHLTVPSNFDNVKEILENILLQIPKDEYLILLLDSIDQLQLVDLKNLSKWLPKSFLSSNIKCIFSTIPEIEIDRETIHIHTQLQTIYKNNLVEIEVKTFDENTVEQVLHSWLEQDQRCLTTIQHEWLKPKFSIRHYITP</sequence>